<reference evidence="2" key="2">
    <citation type="submission" date="2011-03" db="EMBL/GenBank/DDBJ databases">
        <title>The complete genome of Desulfobacca acetoxidans DSM 11109.</title>
        <authorList>
            <consortium name="US DOE Joint Genome Institute (JGI-PGF)"/>
            <person name="Lucas S."/>
            <person name="Copeland A."/>
            <person name="Lapidus A."/>
            <person name="Bruce D."/>
            <person name="Goodwin L."/>
            <person name="Pitluck S."/>
            <person name="Peters L."/>
            <person name="Kyrpides N."/>
            <person name="Mavromatis K."/>
            <person name="Ivanova N."/>
            <person name="Ovchinnikova G."/>
            <person name="Teshima H."/>
            <person name="Detter J.C."/>
            <person name="Han C."/>
            <person name="Land M."/>
            <person name="Hauser L."/>
            <person name="Markowitz V."/>
            <person name="Cheng J.-F."/>
            <person name="Hugenholtz P."/>
            <person name="Woyke T."/>
            <person name="Wu D."/>
            <person name="Spring S."/>
            <person name="Schueler E."/>
            <person name="Brambilla E."/>
            <person name="Klenk H.-P."/>
            <person name="Eisen J.A."/>
        </authorList>
    </citation>
    <scope>NUCLEOTIDE SEQUENCE [LARGE SCALE GENOMIC DNA]</scope>
    <source>
        <strain evidence="2">ATCC 700848 / DSM 11109 / ASRB2</strain>
    </source>
</reference>
<protein>
    <submittedName>
        <fullName evidence="1">Uncharacterized protein</fullName>
    </submittedName>
</protein>
<keyword evidence="2" id="KW-1185">Reference proteome</keyword>
<dbReference type="EMBL" id="CP002629">
    <property type="protein sequence ID" value="AEB10538.1"/>
    <property type="molecule type" value="Genomic_DNA"/>
</dbReference>
<dbReference type="Proteomes" id="UP000000483">
    <property type="component" value="Chromosome"/>
</dbReference>
<evidence type="ECO:0000313" key="2">
    <source>
        <dbReference type="Proteomes" id="UP000000483"/>
    </source>
</evidence>
<name>F2NDX0_DESAR</name>
<evidence type="ECO:0000313" key="1">
    <source>
        <dbReference type="EMBL" id="AEB10538.1"/>
    </source>
</evidence>
<sequence length="92" mass="10741">MGMIVHFGIMCRMFMLMGAMLTHVFMVVLMDVCHMRMGMTMLMDMFMLMDVSMFVRMNHLAVAMLMIMPVCMLMIMQMPMFVDSLHFVLLPS</sequence>
<gene>
    <name evidence="1" type="ordered locus">Desac_2724</name>
</gene>
<reference evidence="1 2" key="1">
    <citation type="journal article" date="2011" name="Stand. Genomic Sci.">
        <title>Complete genome sequence of the acetate-degrading sulfate reducer Desulfobacca acetoxidans type strain (ASRB2).</title>
        <authorList>
            <person name="Goker M."/>
            <person name="Teshima H."/>
            <person name="Lapidus A."/>
            <person name="Nolan M."/>
            <person name="Lucas S."/>
            <person name="Hammon N."/>
            <person name="Deshpande S."/>
            <person name="Cheng J.F."/>
            <person name="Tapia R."/>
            <person name="Han C."/>
            <person name="Goodwin L."/>
            <person name="Pitluck S."/>
            <person name="Huntemann M."/>
            <person name="Liolios K."/>
            <person name="Ivanova N."/>
            <person name="Pagani I."/>
            <person name="Mavromatis K."/>
            <person name="Ovchinikova G."/>
            <person name="Pati A."/>
            <person name="Chen A."/>
            <person name="Palaniappan K."/>
            <person name="Land M."/>
            <person name="Hauser L."/>
            <person name="Brambilla E.M."/>
            <person name="Rohde M."/>
            <person name="Spring S."/>
            <person name="Detter J.C."/>
            <person name="Woyke T."/>
            <person name="Bristow J."/>
            <person name="Eisen J.A."/>
            <person name="Markowitz V."/>
            <person name="Hugenholtz P."/>
            <person name="Kyrpides N.C."/>
            <person name="Klenk H.P."/>
        </authorList>
    </citation>
    <scope>NUCLEOTIDE SEQUENCE [LARGE SCALE GENOMIC DNA]</scope>
    <source>
        <strain evidence="2">ATCC 700848 / DSM 11109 / ASRB2</strain>
    </source>
</reference>
<dbReference type="KEGG" id="dao:Desac_2724"/>
<organism evidence="1 2">
    <name type="scientific">Desulfobacca acetoxidans (strain ATCC 700848 / DSM 11109 / ASRB2)</name>
    <dbReference type="NCBI Taxonomy" id="880072"/>
    <lineage>
        <taxon>Bacteria</taxon>
        <taxon>Pseudomonadati</taxon>
        <taxon>Thermodesulfobacteriota</taxon>
        <taxon>Desulfobaccia</taxon>
        <taxon>Desulfobaccales</taxon>
        <taxon>Desulfobaccaceae</taxon>
        <taxon>Desulfobacca</taxon>
    </lineage>
</organism>
<proteinExistence type="predicted"/>
<dbReference type="HOGENOM" id="CLU_2408426_0_0_7"/>
<dbReference type="AlphaFoldDB" id="F2NDX0"/>
<accession>F2NDX0</accession>
<dbReference type="RefSeq" id="WP_013707647.1">
    <property type="nucleotide sequence ID" value="NC_015388.1"/>
</dbReference>